<protein>
    <submittedName>
        <fullName evidence="2">RPM1-interacting protein 4 (RIN4) family protein</fullName>
    </submittedName>
</protein>
<feature type="region of interest" description="Disordered" evidence="1">
    <location>
        <begin position="1"/>
        <end position="26"/>
    </location>
</feature>
<feature type="region of interest" description="Disordered" evidence="1">
    <location>
        <begin position="78"/>
        <end position="134"/>
    </location>
</feature>
<keyword evidence="3" id="KW-1185">Reference proteome</keyword>
<feature type="compositionally biased region" description="Low complexity" evidence="1">
    <location>
        <begin position="123"/>
        <end position="132"/>
    </location>
</feature>
<comment type="caution">
    <text evidence="2">The sequence shown here is derived from an EMBL/GenBank/DDBJ whole genome shotgun (WGS) entry which is preliminary data.</text>
</comment>
<gene>
    <name evidence="2" type="ORF">STAS_02424</name>
</gene>
<dbReference type="EMBL" id="BKCP01001225">
    <property type="protein sequence ID" value="GER26754.1"/>
    <property type="molecule type" value="Genomic_DNA"/>
</dbReference>
<evidence type="ECO:0000313" key="2">
    <source>
        <dbReference type="EMBL" id="GER26754.1"/>
    </source>
</evidence>
<feature type="compositionally biased region" description="Polar residues" evidence="1">
    <location>
        <begin position="101"/>
        <end position="112"/>
    </location>
</feature>
<organism evidence="2 3">
    <name type="scientific">Striga asiatica</name>
    <name type="common">Asiatic witchweed</name>
    <name type="synonym">Buchnera asiatica</name>
    <dbReference type="NCBI Taxonomy" id="4170"/>
    <lineage>
        <taxon>Eukaryota</taxon>
        <taxon>Viridiplantae</taxon>
        <taxon>Streptophyta</taxon>
        <taxon>Embryophyta</taxon>
        <taxon>Tracheophyta</taxon>
        <taxon>Spermatophyta</taxon>
        <taxon>Magnoliopsida</taxon>
        <taxon>eudicotyledons</taxon>
        <taxon>Gunneridae</taxon>
        <taxon>Pentapetalae</taxon>
        <taxon>asterids</taxon>
        <taxon>lamiids</taxon>
        <taxon>Lamiales</taxon>
        <taxon>Orobanchaceae</taxon>
        <taxon>Buchnereae</taxon>
        <taxon>Striga</taxon>
    </lineage>
</organism>
<dbReference type="Proteomes" id="UP000325081">
    <property type="component" value="Unassembled WGS sequence"/>
</dbReference>
<feature type="region of interest" description="Disordered" evidence="1">
    <location>
        <begin position="265"/>
        <end position="294"/>
    </location>
</feature>
<proteinExistence type="predicted"/>
<reference evidence="3" key="1">
    <citation type="journal article" date="2019" name="Curr. Biol.">
        <title>Genome Sequence of Striga asiatica Provides Insight into the Evolution of Plant Parasitism.</title>
        <authorList>
            <person name="Yoshida S."/>
            <person name="Kim S."/>
            <person name="Wafula E.K."/>
            <person name="Tanskanen J."/>
            <person name="Kim Y.M."/>
            <person name="Honaas L."/>
            <person name="Yang Z."/>
            <person name="Spallek T."/>
            <person name="Conn C.E."/>
            <person name="Ichihashi Y."/>
            <person name="Cheong K."/>
            <person name="Cui S."/>
            <person name="Der J.P."/>
            <person name="Gundlach H."/>
            <person name="Jiao Y."/>
            <person name="Hori C."/>
            <person name="Ishida J.K."/>
            <person name="Kasahara H."/>
            <person name="Kiba T."/>
            <person name="Kim M.S."/>
            <person name="Koo N."/>
            <person name="Laohavisit A."/>
            <person name="Lee Y.H."/>
            <person name="Lumba S."/>
            <person name="McCourt P."/>
            <person name="Mortimer J.C."/>
            <person name="Mutuku J.M."/>
            <person name="Nomura T."/>
            <person name="Sasaki-Sekimoto Y."/>
            <person name="Seto Y."/>
            <person name="Wang Y."/>
            <person name="Wakatake T."/>
            <person name="Sakakibara H."/>
            <person name="Demura T."/>
            <person name="Yamaguchi S."/>
            <person name="Yoneyama K."/>
            <person name="Manabe R.I."/>
            <person name="Nelson D.C."/>
            <person name="Schulman A.H."/>
            <person name="Timko M.P."/>
            <person name="dePamphilis C.W."/>
            <person name="Choi D."/>
            <person name="Shirasu K."/>
        </authorList>
    </citation>
    <scope>NUCLEOTIDE SEQUENCE [LARGE SCALE GENOMIC DNA]</scope>
    <source>
        <strain evidence="3">cv. UVA1</strain>
    </source>
</reference>
<name>A0A5A7P2I1_STRAF</name>
<accession>A0A5A7P2I1</accession>
<evidence type="ECO:0000313" key="3">
    <source>
        <dbReference type="Proteomes" id="UP000325081"/>
    </source>
</evidence>
<feature type="compositionally biased region" description="Polar residues" evidence="1">
    <location>
        <begin position="1"/>
        <end position="18"/>
    </location>
</feature>
<evidence type="ECO:0000256" key="1">
    <source>
        <dbReference type="SAM" id="MobiDB-lite"/>
    </source>
</evidence>
<dbReference type="AlphaFoldDB" id="A0A5A7P2I1"/>
<sequence length="425" mass="45354">MHPSSAMSDRSSFTTPTTAFDPISPAYTSRNRVDRARLVTRPVSTSTVTFSSISPARAMSSKKCSTRVMFVATISTNVPRPPSSSSSHAFAKWSGLKPGESTHTMSRSSSAHFSMIPSRGAFPRTTLTGGRPPRTHQGLTAICVSASTARDPVSAKSCAIVQPRADPIGTPFQREERALEVVPIREHVARLPIHLRVGRHIPELLVDFVSEIASAEGFHVPVLRDSDLVREVGLAHGEEAATQEGHVRVGRPEPVVLRVKLARENPGGQHGQVGCGSRQSAAAEPEEVGDDGPTGPKLDAVLVCADVAAAEGGPAGRDTGRVEHPVAVEDVVRARGEELRVWAGADVEPVEAWGEGPTDDRGTWGGRELVHGSVVLGKDEGRVDGRGDLSVEELGYVVVEGVEEGWFLEVVLLHWLNKGCGELED</sequence>